<dbReference type="OrthoDB" id="4269629at2"/>
<dbReference type="SUPFAM" id="SSF53474">
    <property type="entry name" value="alpha/beta-Hydrolases"/>
    <property type="match status" value="1"/>
</dbReference>
<dbReference type="Gene3D" id="3.40.50.1820">
    <property type="entry name" value="alpha/beta hydrolase"/>
    <property type="match status" value="1"/>
</dbReference>
<protein>
    <submittedName>
        <fullName evidence="3">Dipeptidyl aminopeptidase/acylaminoacyl peptidase</fullName>
    </submittedName>
</protein>
<dbReference type="Gene3D" id="2.120.10.30">
    <property type="entry name" value="TolB, C-terminal domain"/>
    <property type="match status" value="1"/>
</dbReference>
<keyword evidence="3" id="KW-0645">Protease</keyword>
<sequence>MPSNVDGPQAAHPHPNAAVPDRLFADDAMELTWRQRFSATRMSLADPARDVPERAVYVSNANGRYELYCWDIATGTHTMATERSDGTSHGTLSADGSTLYWFDDTAGDEFGQWQRQPFGSGPGSASLVLPTVDPGYSAGLEVGQQVIVAGFSDDDGTRIHLSLRGGEPAVVYRHAGDAGVDTLSRDESIWVLAHSEHGDSRYPALRALAVTDGSVLAELDDTPGKGLSAITFSPVAGDQRVLVGHERRGRDELLLWDVSTGATTELAIDLPGDITGDFYPDAQSLLIVHTRAGRTTMHRYHLASGTLTDLPASPGVVSGALVRPDGAVWYRWSSAEQPGQLRTLEPGAAADATLLLPPGGIAPTSQPVTDLWVDGPGGPIHSLIARPAGWGAPADEEHSNRPLPTVFFLHGGPASADEDSYDATRAAWLDAGFVVVNVNYRGSTGYGSAWRDAISQRVGHTELADVAAVHDHLVVTGVVDPNRCVLAGYSWGGFLTLLGLGIQPSRWSAGIGGVPVADYLQAYEDEMEPLRAYDRALFGGSPDEVPLAYVDSSPLTYVDQVVAPVLILAGENDPRCPIRQIDTYLDALAAHGTPYAQYRYDAGHGSMVVQERIRQVACEIAFARTTLGLPGA</sequence>
<dbReference type="Proteomes" id="UP000198741">
    <property type="component" value="Chromosome I"/>
</dbReference>
<dbReference type="RefSeq" id="WP_090475984.1">
    <property type="nucleotide sequence ID" value="NZ_LT629710.1"/>
</dbReference>
<keyword evidence="3" id="KW-0031">Aminopeptidase</keyword>
<dbReference type="PANTHER" id="PTHR42776">
    <property type="entry name" value="SERINE PEPTIDASE S9 FAMILY MEMBER"/>
    <property type="match status" value="1"/>
</dbReference>
<evidence type="ECO:0000313" key="3">
    <source>
        <dbReference type="EMBL" id="SDO87529.1"/>
    </source>
</evidence>
<dbReference type="SUPFAM" id="SSF82171">
    <property type="entry name" value="DPP6 N-terminal domain-like"/>
    <property type="match status" value="1"/>
</dbReference>
<accession>A0A1H0N490</accession>
<name>A0A1H0N490_9ACTN</name>
<dbReference type="InterPro" id="IPR011042">
    <property type="entry name" value="6-blade_b-propeller_TolB-like"/>
</dbReference>
<gene>
    <name evidence="3" type="ORF">SAMN04515671_2197</name>
</gene>
<dbReference type="GO" id="GO:0006508">
    <property type="term" value="P:proteolysis"/>
    <property type="evidence" value="ECO:0007669"/>
    <property type="project" value="InterPro"/>
</dbReference>
<keyword evidence="4" id="KW-1185">Reference proteome</keyword>
<evidence type="ECO:0000259" key="2">
    <source>
        <dbReference type="Pfam" id="PF00326"/>
    </source>
</evidence>
<dbReference type="AlphaFoldDB" id="A0A1H0N490"/>
<evidence type="ECO:0000313" key="4">
    <source>
        <dbReference type="Proteomes" id="UP000198741"/>
    </source>
</evidence>
<dbReference type="GO" id="GO:0004252">
    <property type="term" value="F:serine-type endopeptidase activity"/>
    <property type="evidence" value="ECO:0007669"/>
    <property type="project" value="TreeGrafter"/>
</dbReference>
<reference evidence="3 4" key="1">
    <citation type="submission" date="2016-10" db="EMBL/GenBank/DDBJ databases">
        <authorList>
            <person name="de Groot N.N."/>
        </authorList>
    </citation>
    <scope>NUCLEOTIDE SEQUENCE [LARGE SCALE GENOMIC DNA]</scope>
    <source>
        <strain evidence="4">P4-7,KCTC 19426,CECT 7604</strain>
    </source>
</reference>
<dbReference type="InterPro" id="IPR001375">
    <property type="entry name" value="Peptidase_S9_cat"/>
</dbReference>
<feature type="domain" description="Peptidase S9 prolyl oligopeptidase catalytic" evidence="2">
    <location>
        <begin position="422"/>
        <end position="628"/>
    </location>
</feature>
<dbReference type="GO" id="GO:0004177">
    <property type="term" value="F:aminopeptidase activity"/>
    <property type="evidence" value="ECO:0007669"/>
    <property type="project" value="UniProtKB-KW"/>
</dbReference>
<dbReference type="PANTHER" id="PTHR42776:SF27">
    <property type="entry name" value="DIPEPTIDYL PEPTIDASE FAMILY MEMBER 6"/>
    <property type="match status" value="1"/>
</dbReference>
<dbReference type="Pfam" id="PF00326">
    <property type="entry name" value="Peptidase_S9"/>
    <property type="match status" value="1"/>
</dbReference>
<organism evidence="3 4">
    <name type="scientific">Nakamurella panacisegetis</name>
    <dbReference type="NCBI Taxonomy" id="1090615"/>
    <lineage>
        <taxon>Bacteria</taxon>
        <taxon>Bacillati</taxon>
        <taxon>Actinomycetota</taxon>
        <taxon>Actinomycetes</taxon>
        <taxon>Nakamurellales</taxon>
        <taxon>Nakamurellaceae</taxon>
        <taxon>Nakamurella</taxon>
    </lineage>
</organism>
<evidence type="ECO:0000256" key="1">
    <source>
        <dbReference type="ARBA" id="ARBA00022801"/>
    </source>
</evidence>
<keyword evidence="1" id="KW-0378">Hydrolase</keyword>
<dbReference type="InterPro" id="IPR029058">
    <property type="entry name" value="AB_hydrolase_fold"/>
</dbReference>
<dbReference type="EMBL" id="LT629710">
    <property type="protein sequence ID" value="SDO87529.1"/>
    <property type="molecule type" value="Genomic_DNA"/>
</dbReference>
<dbReference type="STRING" id="1090615.SAMN04515671_2197"/>
<proteinExistence type="predicted"/>